<dbReference type="Proteomes" id="UP001239445">
    <property type="component" value="Unassembled WGS sequence"/>
</dbReference>
<protein>
    <submittedName>
        <fullName evidence="2">Uncharacterized protein</fullName>
    </submittedName>
</protein>
<keyword evidence="3" id="KW-1185">Reference proteome</keyword>
<evidence type="ECO:0000313" key="3">
    <source>
        <dbReference type="Proteomes" id="UP001239445"/>
    </source>
</evidence>
<proteinExistence type="predicted"/>
<comment type="caution">
    <text evidence="2">The sequence shown here is derived from an EMBL/GenBank/DDBJ whole genome shotgun (WGS) entry which is preliminary data.</text>
</comment>
<accession>A0AAJ0F9K0</accession>
<gene>
    <name evidence="2" type="ORF">QBC47DRAFT_54013</name>
</gene>
<evidence type="ECO:0000256" key="1">
    <source>
        <dbReference type="SAM" id="MobiDB-lite"/>
    </source>
</evidence>
<feature type="region of interest" description="Disordered" evidence="1">
    <location>
        <begin position="97"/>
        <end position="130"/>
    </location>
</feature>
<organism evidence="2 3">
    <name type="scientific">Echria macrotheca</name>
    <dbReference type="NCBI Taxonomy" id="438768"/>
    <lineage>
        <taxon>Eukaryota</taxon>
        <taxon>Fungi</taxon>
        <taxon>Dikarya</taxon>
        <taxon>Ascomycota</taxon>
        <taxon>Pezizomycotina</taxon>
        <taxon>Sordariomycetes</taxon>
        <taxon>Sordariomycetidae</taxon>
        <taxon>Sordariales</taxon>
        <taxon>Schizotheciaceae</taxon>
        <taxon>Echria</taxon>
    </lineage>
</organism>
<dbReference type="AlphaFoldDB" id="A0AAJ0F9K0"/>
<name>A0AAJ0F9K0_9PEZI</name>
<dbReference type="EMBL" id="MU839838">
    <property type="protein sequence ID" value="KAK1753209.1"/>
    <property type="molecule type" value="Genomic_DNA"/>
</dbReference>
<reference evidence="2" key="1">
    <citation type="submission" date="2023-06" db="EMBL/GenBank/DDBJ databases">
        <title>Genome-scale phylogeny and comparative genomics of the fungal order Sordariales.</title>
        <authorList>
            <consortium name="Lawrence Berkeley National Laboratory"/>
            <person name="Hensen N."/>
            <person name="Bonometti L."/>
            <person name="Westerberg I."/>
            <person name="Brannstrom I.O."/>
            <person name="Guillou S."/>
            <person name="Cros-Aarteil S."/>
            <person name="Calhoun S."/>
            <person name="Haridas S."/>
            <person name="Kuo A."/>
            <person name="Mondo S."/>
            <person name="Pangilinan J."/>
            <person name="Riley R."/>
            <person name="Labutti K."/>
            <person name="Andreopoulos B."/>
            <person name="Lipzen A."/>
            <person name="Chen C."/>
            <person name="Yanf M."/>
            <person name="Daum C."/>
            <person name="Ng V."/>
            <person name="Clum A."/>
            <person name="Steindorff A."/>
            <person name="Ohm R."/>
            <person name="Martin F."/>
            <person name="Silar P."/>
            <person name="Natvig D."/>
            <person name="Lalanne C."/>
            <person name="Gautier V."/>
            <person name="Ament-Velasquez S.L."/>
            <person name="Kruys A."/>
            <person name="Hutchinson M.I."/>
            <person name="Powell A.J."/>
            <person name="Barry K."/>
            <person name="Miller A.N."/>
            <person name="Grigoriev I.V."/>
            <person name="Debuchy R."/>
            <person name="Gladieux P."/>
            <person name="Thoren M.H."/>
            <person name="Johannesson H."/>
        </authorList>
    </citation>
    <scope>NUCLEOTIDE SEQUENCE</scope>
    <source>
        <strain evidence="2">PSN4</strain>
    </source>
</reference>
<sequence length="234" mass="25283">MEGHHQSPVSIDAARHCYPVAVLPCTPYSVVGPPRSSTPCEHRSQPRRASGRSNALIFDLTIGAIVVDGPNLAGGTLSVGLFVCDLCRQELDSRRITEAGGPDKTAGTGGLESISNHAKPGSHSEGIRSQRASPMLEAGEDRHARFGKAPHDCSHPVQFVSCFCMTFSGTIPSTICSRPSVQPSTHRRKLLTCHFEHREEAPPKPSHPGMPSVPVVRNYRDSYHGVWRCVICSS</sequence>
<evidence type="ECO:0000313" key="2">
    <source>
        <dbReference type="EMBL" id="KAK1753209.1"/>
    </source>
</evidence>